<dbReference type="Proteomes" id="UP001598448">
    <property type="component" value="Unassembled WGS sequence"/>
</dbReference>
<dbReference type="InterPro" id="IPR017972">
    <property type="entry name" value="Cyt_P450_CS"/>
</dbReference>
<keyword evidence="2" id="KW-0479">Metal-binding</keyword>
<keyword evidence="2" id="KW-0503">Monooxygenase</keyword>
<dbReference type="InterPro" id="IPR036396">
    <property type="entry name" value="Cyt_P450_sf"/>
</dbReference>
<comment type="similarity">
    <text evidence="1 2">Belongs to the cytochrome P450 family.</text>
</comment>
<keyword evidence="2" id="KW-0349">Heme</keyword>
<keyword evidence="2" id="KW-0408">Iron</keyword>
<reference evidence="3 4" key="1">
    <citation type="submission" date="2024-09" db="EMBL/GenBank/DDBJ databases">
        <title>The Natural Products Discovery Center: Release of the First 8490 Sequenced Strains for Exploring Actinobacteria Biosynthetic Diversity.</title>
        <authorList>
            <person name="Kalkreuter E."/>
            <person name="Kautsar S.A."/>
            <person name="Yang D."/>
            <person name="Bader C.D."/>
            <person name="Teijaro C.N."/>
            <person name="Fluegel L."/>
            <person name="Davis C.M."/>
            <person name="Simpson J.R."/>
            <person name="Lauterbach L."/>
            <person name="Steele A.D."/>
            <person name="Gui C."/>
            <person name="Meng S."/>
            <person name="Li G."/>
            <person name="Viehrig K."/>
            <person name="Ye F."/>
            <person name="Su P."/>
            <person name="Kiefer A.F."/>
            <person name="Nichols A."/>
            <person name="Cepeda A.J."/>
            <person name="Yan W."/>
            <person name="Fan B."/>
            <person name="Jiang Y."/>
            <person name="Adhikari A."/>
            <person name="Zheng C.-J."/>
            <person name="Schuster L."/>
            <person name="Cowan T.M."/>
            <person name="Smanski M.J."/>
            <person name="Chevrette M.G."/>
            <person name="De Carvalho L.P.S."/>
            <person name="Shen B."/>
        </authorList>
    </citation>
    <scope>NUCLEOTIDE SEQUENCE [LARGE SCALE GENOMIC DNA]</scope>
    <source>
        <strain evidence="3 4">NPDC058348</strain>
    </source>
</reference>
<evidence type="ECO:0000256" key="2">
    <source>
        <dbReference type="RuleBase" id="RU000461"/>
    </source>
</evidence>
<dbReference type="PRINTS" id="PR00359">
    <property type="entry name" value="BP450"/>
</dbReference>
<protein>
    <submittedName>
        <fullName evidence="3">Cytochrome P450</fullName>
    </submittedName>
</protein>
<dbReference type="PANTHER" id="PTHR46696:SF1">
    <property type="entry name" value="CYTOCHROME P450 YJIB-RELATED"/>
    <property type="match status" value="1"/>
</dbReference>
<dbReference type="Gene3D" id="1.10.630.10">
    <property type="entry name" value="Cytochrome P450"/>
    <property type="match status" value="1"/>
</dbReference>
<dbReference type="PROSITE" id="PS00086">
    <property type="entry name" value="CYTOCHROME_P450"/>
    <property type="match status" value="1"/>
</dbReference>
<evidence type="ECO:0000256" key="1">
    <source>
        <dbReference type="ARBA" id="ARBA00010617"/>
    </source>
</evidence>
<proteinExistence type="inferred from homology"/>
<accession>A0ABW6FZ72</accession>
<comment type="caution">
    <text evidence="3">The sequence shown here is derived from an EMBL/GenBank/DDBJ whole genome shotgun (WGS) entry which is preliminary data.</text>
</comment>
<evidence type="ECO:0000313" key="3">
    <source>
        <dbReference type="EMBL" id="MFD5102558.1"/>
    </source>
</evidence>
<dbReference type="CDD" id="cd11031">
    <property type="entry name" value="Cyp158A-like"/>
    <property type="match status" value="1"/>
</dbReference>
<dbReference type="PANTHER" id="PTHR46696">
    <property type="entry name" value="P450, PUTATIVE (EUROFUNG)-RELATED"/>
    <property type="match status" value="1"/>
</dbReference>
<keyword evidence="2" id="KW-0560">Oxidoreductase</keyword>
<dbReference type="SUPFAM" id="SSF48264">
    <property type="entry name" value="Cytochrome P450"/>
    <property type="match status" value="1"/>
</dbReference>
<dbReference type="PRINTS" id="PR00385">
    <property type="entry name" value="P450"/>
</dbReference>
<keyword evidence="4" id="KW-1185">Reference proteome</keyword>
<evidence type="ECO:0000313" key="4">
    <source>
        <dbReference type="Proteomes" id="UP001598448"/>
    </source>
</evidence>
<organism evidence="3 4">
    <name type="scientific">Streptomyces albidochromogenes</name>
    <dbReference type="NCBI Taxonomy" id="329524"/>
    <lineage>
        <taxon>Bacteria</taxon>
        <taxon>Bacillati</taxon>
        <taxon>Actinomycetota</taxon>
        <taxon>Actinomycetes</taxon>
        <taxon>Kitasatosporales</taxon>
        <taxon>Streptomycetaceae</taxon>
        <taxon>Streptomyces</taxon>
    </lineage>
</organism>
<name>A0ABW6FZ72_9ACTN</name>
<gene>
    <name evidence="3" type="ORF">ACFWJN_26805</name>
</gene>
<sequence length="412" mass="45834">MDPHTVWSNVETETTGTVWSCPFDYAEALEFDPQLRRMLEADPVARIRMPYGEGEAWLVTRYEDVRTVTTDRRFSRSAVKGRDFPRMTPEPIVQAESINLMDPPAGSRLRSLVAKSFAPRHVERMRQRTQSVVDLMLDRMAALGSPADLVEHVAAPLPLMTICEVLAIPEDDRPRLRAHALTMMNVSAGNREAAVRAKAALRGYFAELSSERRRSPGDDLISTLATARVGDELLDDDELAVMSMVLLITGQDTTTYEIGNIAYTLLTRPDVLGALRARPSALPAAIEELLRFIPFRKGVGIPRIATEDVELGGVLIRAGDVVHVSYLTANRDERKFDRPDELDIGRPTVPHMTFGWGAHHCLGAPLAAMELEVVFATLLDRFPGLRLAGEPSDVRWNTTSIWRHPLGLPVAW</sequence>
<dbReference type="EMBL" id="JBHXIJ010000259">
    <property type="protein sequence ID" value="MFD5102558.1"/>
    <property type="molecule type" value="Genomic_DNA"/>
</dbReference>
<dbReference type="InterPro" id="IPR002397">
    <property type="entry name" value="Cyt_P450_B"/>
</dbReference>
<dbReference type="InterPro" id="IPR001128">
    <property type="entry name" value="Cyt_P450"/>
</dbReference>
<dbReference type="RefSeq" id="WP_386719651.1">
    <property type="nucleotide sequence ID" value="NZ_JBHXIJ010000259.1"/>
</dbReference>
<dbReference type="PROSITE" id="PS50096">
    <property type="entry name" value="IQ"/>
    <property type="match status" value="1"/>
</dbReference>
<dbReference type="Pfam" id="PF00067">
    <property type="entry name" value="p450"/>
    <property type="match status" value="1"/>
</dbReference>